<keyword evidence="1" id="KW-0732">Signal</keyword>
<dbReference type="Proteomes" id="UP000435112">
    <property type="component" value="Unassembled WGS sequence"/>
</dbReference>
<sequence length="67" mass="7263">MASKGALHQTSCLVLLLPCLQGRISPALKQTTHLLKRYLPCCFFTALGSSRVPIKSDDVPTTHQPAT</sequence>
<gene>
    <name evidence="3" type="ORF">PR001_g5967</name>
    <name evidence="2" type="ORF">PR002_g6259</name>
</gene>
<dbReference type="EMBL" id="QXFV01000273">
    <property type="protein sequence ID" value="KAE9043010.1"/>
    <property type="molecule type" value="Genomic_DNA"/>
</dbReference>
<accession>A0A6A3NPP4</accession>
<evidence type="ECO:0000313" key="4">
    <source>
        <dbReference type="Proteomes" id="UP000429607"/>
    </source>
</evidence>
<protein>
    <recommendedName>
        <fullName evidence="6">RxLR effector protein</fullName>
    </recommendedName>
</protein>
<dbReference type="EMBL" id="QXFU01000279">
    <property type="protein sequence ID" value="KAE9038001.1"/>
    <property type="molecule type" value="Genomic_DNA"/>
</dbReference>
<organism evidence="3 4">
    <name type="scientific">Phytophthora rubi</name>
    <dbReference type="NCBI Taxonomy" id="129364"/>
    <lineage>
        <taxon>Eukaryota</taxon>
        <taxon>Sar</taxon>
        <taxon>Stramenopiles</taxon>
        <taxon>Oomycota</taxon>
        <taxon>Peronosporomycetes</taxon>
        <taxon>Peronosporales</taxon>
        <taxon>Peronosporaceae</taxon>
        <taxon>Phytophthora</taxon>
    </lineage>
</organism>
<name>A0A6A3NPP4_9STRA</name>
<feature type="chain" id="PRO_5036165504" description="RxLR effector protein" evidence="1">
    <location>
        <begin position="23"/>
        <end position="67"/>
    </location>
</feature>
<evidence type="ECO:0000313" key="2">
    <source>
        <dbReference type="EMBL" id="KAE9038001.1"/>
    </source>
</evidence>
<evidence type="ECO:0000256" key="1">
    <source>
        <dbReference type="SAM" id="SignalP"/>
    </source>
</evidence>
<reference evidence="4 5" key="1">
    <citation type="submission" date="2018-09" db="EMBL/GenBank/DDBJ databases">
        <title>Genomic investigation of the strawberry pathogen Phytophthora fragariae indicates pathogenicity is determined by transcriptional variation in three key races.</title>
        <authorList>
            <person name="Adams T.M."/>
            <person name="Armitage A.D."/>
            <person name="Sobczyk M.K."/>
            <person name="Bates H.J."/>
            <person name="Dunwell J.M."/>
            <person name="Nellist C.F."/>
            <person name="Harrison R.J."/>
        </authorList>
    </citation>
    <scope>NUCLEOTIDE SEQUENCE [LARGE SCALE GENOMIC DNA]</scope>
    <source>
        <strain evidence="3 4">SCRP249</strain>
        <strain evidence="2 5">SCRP324</strain>
    </source>
</reference>
<dbReference type="Proteomes" id="UP000429607">
    <property type="component" value="Unassembled WGS sequence"/>
</dbReference>
<dbReference type="AlphaFoldDB" id="A0A6A3NPP4"/>
<comment type="caution">
    <text evidence="3">The sequence shown here is derived from an EMBL/GenBank/DDBJ whole genome shotgun (WGS) entry which is preliminary data.</text>
</comment>
<evidence type="ECO:0000313" key="3">
    <source>
        <dbReference type="EMBL" id="KAE9043010.1"/>
    </source>
</evidence>
<evidence type="ECO:0008006" key="6">
    <source>
        <dbReference type="Google" id="ProtNLM"/>
    </source>
</evidence>
<proteinExistence type="predicted"/>
<evidence type="ECO:0000313" key="5">
    <source>
        <dbReference type="Proteomes" id="UP000435112"/>
    </source>
</evidence>
<feature type="signal peptide" evidence="1">
    <location>
        <begin position="1"/>
        <end position="22"/>
    </location>
</feature>